<keyword evidence="1" id="KW-0540">Nuclease</keyword>
<evidence type="ECO:0000313" key="5">
    <source>
        <dbReference type="RefSeq" id="XP_030526059.1"/>
    </source>
</evidence>
<dbReference type="GO" id="GO:0008408">
    <property type="term" value="F:3'-5' exonuclease activity"/>
    <property type="evidence" value="ECO:0007669"/>
    <property type="project" value="InterPro"/>
</dbReference>
<keyword evidence="4" id="KW-1185">Reference proteome</keyword>
<dbReference type="RefSeq" id="XP_030526059.1">
    <property type="nucleotide sequence ID" value="XM_030670199.2"/>
</dbReference>
<dbReference type="CDD" id="cd06141">
    <property type="entry name" value="WRN_exo"/>
    <property type="match status" value="1"/>
</dbReference>
<dbReference type="GO" id="GO:0003676">
    <property type="term" value="F:nucleic acid binding"/>
    <property type="evidence" value="ECO:0007669"/>
    <property type="project" value="InterPro"/>
</dbReference>
<dbReference type="SUPFAM" id="SSF53098">
    <property type="entry name" value="Ribonuclease H-like"/>
    <property type="match status" value="1"/>
</dbReference>
<keyword evidence="2" id="KW-0378">Hydrolase</keyword>
<dbReference type="InterPro" id="IPR036397">
    <property type="entry name" value="RNaseH_sf"/>
</dbReference>
<dbReference type="GeneID" id="115737839"/>
<name>A0A8B8NV15_9MYRT</name>
<dbReference type="KEGG" id="rarg:115737839"/>
<evidence type="ECO:0000313" key="4">
    <source>
        <dbReference type="Proteomes" id="UP000827889"/>
    </source>
</evidence>
<dbReference type="PANTHER" id="PTHR13620">
    <property type="entry name" value="3-5 EXONUCLEASE"/>
    <property type="match status" value="1"/>
</dbReference>
<dbReference type="FunFam" id="3.30.420.10:FF:000054">
    <property type="entry name" value="Werner Syndrome-like exonuclease"/>
    <property type="match status" value="1"/>
</dbReference>
<evidence type="ECO:0000256" key="1">
    <source>
        <dbReference type="ARBA" id="ARBA00022722"/>
    </source>
</evidence>
<proteinExistence type="predicted"/>
<dbReference type="InterPro" id="IPR012337">
    <property type="entry name" value="RNaseH-like_sf"/>
</dbReference>
<dbReference type="AlphaFoldDB" id="A0A8B8NV15"/>
<dbReference type="GO" id="GO:0006139">
    <property type="term" value="P:nucleobase-containing compound metabolic process"/>
    <property type="evidence" value="ECO:0007669"/>
    <property type="project" value="InterPro"/>
</dbReference>
<dbReference type="Gene3D" id="3.30.420.10">
    <property type="entry name" value="Ribonuclease H-like superfamily/Ribonuclease H"/>
    <property type="match status" value="1"/>
</dbReference>
<gene>
    <name evidence="5" type="primary">LOC115737839</name>
</gene>
<sequence>MTISIVDHELPDDTHNLYDVIFYGLSVRTLLTYSPPIASSWLSSRGSQPLLVGFDIEWRPNFSRNVDNRVAILQLSVGLHCLIFQLLQAPEIPPPLADFLRDPSHVFVGIGIDEDVEKLLCDHGLGVANAVDLRDLAARELGREELRRAGLKTLAKEVLGREIDKPKRVTTSRWDNPWLTSVQVQYACLDAFVSLQIGEALNAGGARPGGPGDGGSRLGCCLSALLVLIPLDTDMVLRWCLLIIVLSLICVSNTMYKHGSGGAVGAFDSNSLCELNRNMQEE</sequence>
<dbReference type="Proteomes" id="UP000827889">
    <property type="component" value="Chromosome 7"/>
</dbReference>
<evidence type="ECO:0000256" key="2">
    <source>
        <dbReference type="ARBA" id="ARBA00022801"/>
    </source>
</evidence>
<dbReference type="OrthoDB" id="1920326at2759"/>
<dbReference type="PANTHER" id="PTHR13620:SF105">
    <property type="entry name" value="OS01G0737700 PROTEIN"/>
    <property type="match status" value="1"/>
</dbReference>
<accession>A0A8B8NV15</accession>
<dbReference type="InterPro" id="IPR051132">
    <property type="entry name" value="3-5_Exonuclease_domain"/>
</dbReference>
<dbReference type="GO" id="GO:0005737">
    <property type="term" value="C:cytoplasm"/>
    <property type="evidence" value="ECO:0007669"/>
    <property type="project" value="TreeGrafter"/>
</dbReference>
<reference evidence="5" key="1">
    <citation type="submission" date="2025-08" db="UniProtKB">
        <authorList>
            <consortium name="RefSeq"/>
        </authorList>
    </citation>
    <scope>IDENTIFICATION</scope>
    <source>
        <tissue evidence="5">Leaf</tissue>
    </source>
</reference>
<feature type="domain" description="3'-5' exonuclease" evidence="3">
    <location>
        <begin position="27"/>
        <end position="206"/>
    </location>
</feature>
<protein>
    <submittedName>
        <fullName evidence="5">Werner Syndrome-like exonuclease isoform X1</fullName>
    </submittedName>
</protein>
<dbReference type="Pfam" id="PF01612">
    <property type="entry name" value="DNA_pol_A_exo1"/>
    <property type="match status" value="1"/>
</dbReference>
<dbReference type="InterPro" id="IPR002562">
    <property type="entry name" value="3'-5'_exonuclease_dom"/>
</dbReference>
<evidence type="ECO:0000259" key="3">
    <source>
        <dbReference type="SMART" id="SM00474"/>
    </source>
</evidence>
<dbReference type="SMART" id="SM00474">
    <property type="entry name" value="35EXOc"/>
    <property type="match status" value="1"/>
</dbReference>
<dbReference type="GO" id="GO:0005634">
    <property type="term" value="C:nucleus"/>
    <property type="evidence" value="ECO:0007669"/>
    <property type="project" value="TreeGrafter"/>
</dbReference>
<organism evidence="4 5">
    <name type="scientific">Rhodamnia argentea</name>
    <dbReference type="NCBI Taxonomy" id="178133"/>
    <lineage>
        <taxon>Eukaryota</taxon>
        <taxon>Viridiplantae</taxon>
        <taxon>Streptophyta</taxon>
        <taxon>Embryophyta</taxon>
        <taxon>Tracheophyta</taxon>
        <taxon>Spermatophyta</taxon>
        <taxon>Magnoliopsida</taxon>
        <taxon>eudicotyledons</taxon>
        <taxon>Gunneridae</taxon>
        <taxon>Pentapetalae</taxon>
        <taxon>rosids</taxon>
        <taxon>malvids</taxon>
        <taxon>Myrtales</taxon>
        <taxon>Myrtaceae</taxon>
        <taxon>Myrtoideae</taxon>
        <taxon>Myrteae</taxon>
        <taxon>Australasian group</taxon>
        <taxon>Rhodamnia</taxon>
    </lineage>
</organism>